<gene>
    <name evidence="1" type="ORF">BSL78_11067</name>
</gene>
<organism evidence="1 2">
    <name type="scientific">Stichopus japonicus</name>
    <name type="common">Sea cucumber</name>
    <dbReference type="NCBI Taxonomy" id="307972"/>
    <lineage>
        <taxon>Eukaryota</taxon>
        <taxon>Metazoa</taxon>
        <taxon>Echinodermata</taxon>
        <taxon>Eleutherozoa</taxon>
        <taxon>Echinozoa</taxon>
        <taxon>Holothuroidea</taxon>
        <taxon>Aspidochirotacea</taxon>
        <taxon>Aspidochirotida</taxon>
        <taxon>Stichopodidae</taxon>
        <taxon>Apostichopus</taxon>
    </lineage>
</organism>
<evidence type="ECO:0000313" key="2">
    <source>
        <dbReference type="Proteomes" id="UP000230750"/>
    </source>
</evidence>
<comment type="caution">
    <text evidence="1">The sequence shown here is derived from an EMBL/GenBank/DDBJ whole genome shotgun (WGS) entry which is preliminary data.</text>
</comment>
<reference evidence="1 2" key="1">
    <citation type="journal article" date="2017" name="PLoS Biol.">
        <title>The sea cucumber genome provides insights into morphological evolution and visceral regeneration.</title>
        <authorList>
            <person name="Zhang X."/>
            <person name="Sun L."/>
            <person name="Yuan J."/>
            <person name="Sun Y."/>
            <person name="Gao Y."/>
            <person name="Zhang L."/>
            <person name="Li S."/>
            <person name="Dai H."/>
            <person name="Hamel J.F."/>
            <person name="Liu C."/>
            <person name="Yu Y."/>
            <person name="Liu S."/>
            <person name="Lin W."/>
            <person name="Guo K."/>
            <person name="Jin S."/>
            <person name="Xu P."/>
            <person name="Storey K.B."/>
            <person name="Huan P."/>
            <person name="Zhang T."/>
            <person name="Zhou Y."/>
            <person name="Zhang J."/>
            <person name="Lin C."/>
            <person name="Li X."/>
            <person name="Xing L."/>
            <person name="Huo D."/>
            <person name="Sun M."/>
            <person name="Wang L."/>
            <person name="Mercier A."/>
            <person name="Li F."/>
            <person name="Yang H."/>
            <person name="Xiang J."/>
        </authorList>
    </citation>
    <scope>NUCLEOTIDE SEQUENCE [LARGE SCALE GENOMIC DNA]</scope>
    <source>
        <strain evidence="1">Shaxun</strain>
        <tissue evidence="1">Muscle</tissue>
    </source>
</reference>
<name>A0A2G8KVL5_STIJA</name>
<evidence type="ECO:0000313" key="1">
    <source>
        <dbReference type="EMBL" id="PIK52054.1"/>
    </source>
</evidence>
<keyword evidence="2" id="KW-1185">Reference proteome</keyword>
<protein>
    <recommendedName>
        <fullName evidence="3">RAP domain-containing protein</fullName>
    </recommendedName>
</protein>
<dbReference type="STRING" id="307972.A0A2G8KVL5"/>
<dbReference type="EMBL" id="MRZV01000345">
    <property type="protein sequence ID" value="PIK52054.1"/>
    <property type="molecule type" value="Genomic_DNA"/>
</dbReference>
<proteinExistence type="predicted"/>
<sequence length="669" mass="75652">MGPQNVVASFAKACTLYSTRTFTTSYILSLKSCRKRQRQLLQRNVASRYSTSCRLLNEKKVGLFLFGRPPEPNLDAGKQSVEEGIENLDPFSREILEKLHNAISPTVILNICKDNKQFMTDIHTSRALQQLAQVWELNPENLPAEISDRKELQAAEPMFRELCVSCLRDAQHMDDFTFLSSLRSLIKIGVPENSALVHTLLEHSKHRLNEMSSATFAMFCQIVSRLKVDSEMSQALRKAVILIVPKMIVKADAVWQCVTYLETAWKDISWSDRSRLLHKLIALLKLDPSVTVEDCCQVVEALNSLKVQSGETVEAVCEHVGEHHRNLSAIDVCRLIKGLGRFRYLNLDTMRHLVDRVSQSFQELDSYSLCNVFNGLSNGRYHHAGLANLGCRYLVESISDEDLMVEISLVAATCRYFTRLNLKPDQLNEFLELSHKECEVFFSQRAAGATMQEKVDALDASYHLSLLNNLKPPLTRPRFEAKAREYLQAGNLWTANVQKILLQIATLRCMDGTFDSDPTIDGNDQLTQPLPNPWKITQRHDHSFESKLVLDLLEDSGRSCRWNSEVDLGGGLTADFVVMSSSTNLKPTNKGLALNVLHQEGQAANQKGHLVGLYYLKDKLMKSLGYQTLWIESSYLSMNQPEGKELRDGALIYLNELLQKNGVNLHHPE</sequence>
<dbReference type="OrthoDB" id="9369505at2759"/>
<dbReference type="Proteomes" id="UP000230750">
    <property type="component" value="Unassembled WGS sequence"/>
</dbReference>
<accession>A0A2G8KVL5</accession>
<dbReference type="AlphaFoldDB" id="A0A2G8KVL5"/>
<evidence type="ECO:0008006" key="3">
    <source>
        <dbReference type="Google" id="ProtNLM"/>
    </source>
</evidence>